<keyword evidence="2" id="KW-1185">Reference proteome</keyword>
<protein>
    <submittedName>
        <fullName evidence="1">Uncharacterized protein</fullName>
    </submittedName>
</protein>
<dbReference type="AlphaFoldDB" id="A0A8S1KY46"/>
<accession>A0A8S1KY46</accession>
<comment type="caution">
    <text evidence="1">The sequence shown here is derived from an EMBL/GenBank/DDBJ whole genome shotgun (WGS) entry which is preliminary data.</text>
</comment>
<evidence type="ECO:0000313" key="2">
    <source>
        <dbReference type="Proteomes" id="UP000688137"/>
    </source>
</evidence>
<sequence>MDQIENDIQIMNNNHYYRFILTGNKNRYKSIEQNLELNKDVYSNKKPKHKKISLIPESQVFEYSHNFDNTSLDEHQIKNKSESNQRVNAELIRSKYQLEIQSQKSDLMTAYYSKLRQRAQSCQQKKLEKIAFVVDIGNSPIFTRDLKKSIDYSQSQKNKQRNMTDFQSKTIETQKFISQLDHFNQEKIMQFTFGLQYNKMNRLIQKSKFPKEIFLGDVRKVKRIFQQQ</sequence>
<organism evidence="1 2">
    <name type="scientific">Paramecium primaurelia</name>
    <dbReference type="NCBI Taxonomy" id="5886"/>
    <lineage>
        <taxon>Eukaryota</taxon>
        <taxon>Sar</taxon>
        <taxon>Alveolata</taxon>
        <taxon>Ciliophora</taxon>
        <taxon>Intramacronucleata</taxon>
        <taxon>Oligohymenophorea</taxon>
        <taxon>Peniculida</taxon>
        <taxon>Parameciidae</taxon>
        <taxon>Paramecium</taxon>
    </lineage>
</organism>
<proteinExistence type="predicted"/>
<name>A0A8S1KY46_PARPR</name>
<gene>
    <name evidence="1" type="ORF">PPRIM_AZ9-3.1.T0270193</name>
</gene>
<dbReference type="EMBL" id="CAJJDM010000026">
    <property type="protein sequence ID" value="CAD8058393.1"/>
    <property type="molecule type" value="Genomic_DNA"/>
</dbReference>
<reference evidence="1" key="1">
    <citation type="submission" date="2021-01" db="EMBL/GenBank/DDBJ databases">
        <authorList>
            <consortium name="Genoscope - CEA"/>
            <person name="William W."/>
        </authorList>
    </citation>
    <scope>NUCLEOTIDE SEQUENCE</scope>
</reference>
<evidence type="ECO:0000313" key="1">
    <source>
        <dbReference type="EMBL" id="CAD8058393.1"/>
    </source>
</evidence>
<dbReference type="Proteomes" id="UP000688137">
    <property type="component" value="Unassembled WGS sequence"/>
</dbReference>